<dbReference type="GO" id="GO:0006654">
    <property type="term" value="P:phosphatidic acid biosynthetic process"/>
    <property type="evidence" value="ECO:0007669"/>
    <property type="project" value="TreeGrafter"/>
</dbReference>
<dbReference type="OMA" id="IMCNHSS"/>
<evidence type="ECO:0000256" key="5">
    <source>
        <dbReference type="SAM" id="Phobius"/>
    </source>
</evidence>
<evidence type="ECO:0000259" key="6">
    <source>
        <dbReference type="SMART" id="SM00563"/>
    </source>
</evidence>
<sequence length="277" mass="31760">MWSGASSLVLVNVFLFFIAALLLYLYSNTFRYYFKVCYFNGWILVWSFVLLPIIALRGRDVANVRILRFMMLPLKYLYGIKINVQGATNLSLQGPYVMVCNHQRNLDFLGMFQILPERSTLMVKKEVLHYLATGVLCWLSGFIFIDYKKREETIRILAATADTMLRIWVFPEGTQNCEPTMLPFKSEAFHLAVQAQVPIVPVVISSYQQFFNKKIKKFTTGMTIRILPPMKTAGLSQSDVPELRDCVWETMLSAVHELSGGPRKQTCIPQEENSQAT</sequence>
<name>A0A8D2Q4Q0_VARKO</name>
<evidence type="ECO:0000256" key="4">
    <source>
        <dbReference type="ARBA" id="ARBA00023315"/>
    </source>
</evidence>
<reference evidence="7" key="1">
    <citation type="submission" date="2025-08" db="UniProtKB">
        <authorList>
            <consortium name="Ensembl"/>
        </authorList>
    </citation>
    <scope>IDENTIFICATION</scope>
</reference>
<keyword evidence="8" id="KW-1185">Reference proteome</keyword>
<dbReference type="PANTHER" id="PTHR10434:SF65">
    <property type="entry name" value="1-ACYL-SN-GLYCEROL-3-PHOSPHATE ACYLTRANSFERASE ALPHA"/>
    <property type="match status" value="1"/>
</dbReference>
<dbReference type="Proteomes" id="UP000694545">
    <property type="component" value="Unplaced"/>
</dbReference>
<feature type="transmembrane region" description="Helical" evidence="5">
    <location>
        <begin position="127"/>
        <end position="145"/>
    </location>
</feature>
<evidence type="ECO:0000313" key="7">
    <source>
        <dbReference type="Ensembl" id="ENSVKKP00000019384.1"/>
    </source>
</evidence>
<dbReference type="Ensembl" id="ENSVKKT00000019861.1">
    <property type="protein sequence ID" value="ENSVKKP00000019384.1"/>
    <property type="gene ID" value="ENSVKKG00000013149.1"/>
</dbReference>
<evidence type="ECO:0000256" key="1">
    <source>
        <dbReference type="ARBA" id="ARBA00004728"/>
    </source>
</evidence>
<keyword evidence="5" id="KW-0812">Transmembrane</keyword>
<dbReference type="GO" id="GO:0003841">
    <property type="term" value="F:1-acylglycerol-3-phosphate O-acyltransferase activity"/>
    <property type="evidence" value="ECO:0007669"/>
    <property type="project" value="UniProtKB-EC"/>
</dbReference>
<gene>
    <name evidence="7" type="primary">LOC123034396</name>
</gene>
<evidence type="ECO:0000313" key="8">
    <source>
        <dbReference type="Proteomes" id="UP000694545"/>
    </source>
</evidence>
<proteinExistence type="predicted"/>
<organism evidence="7 8">
    <name type="scientific">Varanus komodoensis</name>
    <name type="common">Komodo dragon</name>
    <dbReference type="NCBI Taxonomy" id="61221"/>
    <lineage>
        <taxon>Eukaryota</taxon>
        <taxon>Metazoa</taxon>
        <taxon>Chordata</taxon>
        <taxon>Craniata</taxon>
        <taxon>Vertebrata</taxon>
        <taxon>Euteleostomi</taxon>
        <taxon>Lepidosauria</taxon>
        <taxon>Squamata</taxon>
        <taxon>Bifurcata</taxon>
        <taxon>Unidentata</taxon>
        <taxon>Episquamata</taxon>
        <taxon>Toxicofera</taxon>
        <taxon>Anguimorpha</taxon>
        <taxon>Paleoanguimorpha</taxon>
        <taxon>Varanoidea</taxon>
        <taxon>Varanidae</taxon>
        <taxon>Varanus</taxon>
    </lineage>
</organism>
<accession>A0A8D2Q4Q0</accession>
<keyword evidence="4" id="KW-0012">Acyltransferase</keyword>
<comment type="pathway">
    <text evidence="1">Phospholipid metabolism; CDP-diacylglycerol biosynthesis; CDP-diacylglycerol from sn-glycerol 3-phosphate: step 2/3.</text>
</comment>
<feature type="transmembrane region" description="Helical" evidence="5">
    <location>
        <begin position="32"/>
        <end position="54"/>
    </location>
</feature>
<evidence type="ECO:0000256" key="2">
    <source>
        <dbReference type="ARBA" id="ARBA00013211"/>
    </source>
</evidence>
<dbReference type="Pfam" id="PF01553">
    <property type="entry name" value="Acyltransferase"/>
    <property type="match status" value="1"/>
</dbReference>
<keyword evidence="5" id="KW-1133">Transmembrane helix</keyword>
<dbReference type="PANTHER" id="PTHR10434">
    <property type="entry name" value="1-ACYL-SN-GLYCEROL-3-PHOSPHATE ACYLTRANSFERASE"/>
    <property type="match status" value="1"/>
</dbReference>
<dbReference type="GO" id="GO:0005783">
    <property type="term" value="C:endoplasmic reticulum"/>
    <property type="evidence" value="ECO:0007669"/>
    <property type="project" value="TreeGrafter"/>
</dbReference>
<dbReference type="SUPFAM" id="SSF69593">
    <property type="entry name" value="Glycerol-3-phosphate (1)-acyltransferase"/>
    <property type="match status" value="1"/>
</dbReference>
<reference evidence="7" key="2">
    <citation type="submission" date="2025-09" db="UniProtKB">
        <authorList>
            <consortium name="Ensembl"/>
        </authorList>
    </citation>
    <scope>IDENTIFICATION</scope>
</reference>
<feature type="domain" description="Phospholipid/glycerol acyltransferase" evidence="6">
    <location>
        <begin position="96"/>
        <end position="207"/>
    </location>
</feature>
<evidence type="ECO:0000256" key="3">
    <source>
        <dbReference type="ARBA" id="ARBA00022679"/>
    </source>
</evidence>
<feature type="transmembrane region" description="Helical" evidence="5">
    <location>
        <begin position="7"/>
        <end position="26"/>
    </location>
</feature>
<dbReference type="AlphaFoldDB" id="A0A8D2Q4Q0"/>
<keyword evidence="3" id="KW-0808">Transferase</keyword>
<dbReference type="CDD" id="cd07989">
    <property type="entry name" value="LPLAT_AGPAT-like"/>
    <property type="match status" value="1"/>
</dbReference>
<keyword evidence="5" id="KW-0472">Membrane</keyword>
<dbReference type="EC" id="2.3.1.51" evidence="2"/>
<dbReference type="SMART" id="SM00563">
    <property type="entry name" value="PlsC"/>
    <property type="match status" value="1"/>
</dbReference>
<protein>
    <recommendedName>
        <fullName evidence="2">1-acylglycerol-3-phosphate O-acyltransferase</fullName>
        <ecNumber evidence="2">2.3.1.51</ecNumber>
    </recommendedName>
</protein>
<dbReference type="InterPro" id="IPR002123">
    <property type="entry name" value="Plipid/glycerol_acylTrfase"/>
</dbReference>